<feature type="transmembrane region" description="Helical" evidence="10">
    <location>
        <begin position="228"/>
        <end position="253"/>
    </location>
</feature>
<dbReference type="Pfam" id="PF00001">
    <property type="entry name" value="7tm_1"/>
    <property type="match status" value="1"/>
</dbReference>
<organism evidence="12 13">
    <name type="scientific">Exaiptasia diaphana</name>
    <name type="common">Tropical sea anemone</name>
    <name type="synonym">Aiptasia pulchella</name>
    <dbReference type="NCBI Taxonomy" id="2652724"/>
    <lineage>
        <taxon>Eukaryota</taxon>
        <taxon>Metazoa</taxon>
        <taxon>Cnidaria</taxon>
        <taxon>Anthozoa</taxon>
        <taxon>Hexacorallia</taxon>
        <taxon>Actiniaria</taxon>
        <taxon>Aiptasiidae</taxon>
        <taxon>Exaiptasia</taxon>
    </lineage>
</organism>
<feature type="transmembrane region" description="Helical" evidence="10">
    <location>
        <begin position="179"/>
        <end position="199"/>
    </location>
</feature>
<dbReference type="OMA" id="CICISSP"/>
<evidence type="ECO:0000256" key="2">
    <source>
        <dbReference type="ARBA" id="ARBA00022475"/>
    </source>
</evidence>
<sequence>MANRSINITAVNITNSTQMTHPPDLTVTLLSSTFLIIIIIMALAGNFLVLYAFKVFRKLRNVTNFFIVSLATADILVALGSMPLWAAYIIGGPPVIQHVWVQQLWHFIDILCGAASIINLCFISLERCICISAPLKHRAIVTTGKAIVSIACIWIFAAIVAGIKIIFWGHPPPMYELTVTITCFIVPLIVMVICYVKMYQAARHQIKKMIFTVEGKPKRFLLSRELKAAKTVGVVIGAFIVCWCPFFVLNLVYGLCIECRPLPNESILVAKWMHYVNSVLNPIIYACMNKDFRGAFKKIVMYVCACVMCKDYQDVLIEQRSFYSERNSFRNNSCRSGTRMDERDSSLRSQADSFVMHSNYSTMEKPSPRHV</sequence>
<dbReference type="PROSITE" id="PS50262">
    <property type="entry name" value="G_PROTEIN_RECEP_F1_2"/>
    <property type="match status" value="1"/>
</dbReference>
<keyword evidence="7 9" id="KW-0675">Receptor</keyword>
<dbReference type="PANTHER" id="PTHR24247">
    <property type="entry name" value="5-HYDROXYTRYPTAMINE RECEPTOR"/>
    <property type="match status" value="1"/>
</dbReference>
<dbReference type="Proteomes" id="UP000887567">
    <property type="component" value="Unplaced"/>
</dbReference>
<feature type="transmembrane region" description="Helical" evidence="10">
    <location>
        <begin position="65"/>
        <end position="91"/>
    </location>
</feature>
<evidence type="ECO:0000256" key="3">
    <source>
        <dbReference type="ARBA" id="ARBA00022692"/>
    </source>
</evidence>
<dbReference type="SMART" id="SM01381">
    <property type="entry name" value="7TM_GPCR_Srsx"/>
    <property type="match status" value="1"/>
</dbReference>
<keyword evidence="5 9" id="KW-0297">G-protein coupled receptor</keyword>
<dbReference type="GO" id="GO:0045202">
    <property type="term" value="C:synapse"/>
    <property type="evidence" value="ECO:0007669"/>
    <property type="project" value="GOC"/>
</dbReference>
<dbReference type="OrthoDB" id="5957871at2759"/>
<evidence type="ECO:0000256" key="7">
    <source>
        <dbReference type="ARBA" id="ARBA00023170"/>
    </source>
</evidence>
<dbReference type="Gene3D" id="1.20.1070.10">
    <property type="entry name" value="Rhodopsin 7-helix transmembrane proteins"/>
    <property type="match status" value="1"/>
</dbReference>
<dbReference type="RefSeq" id="XP_020892255.2">
    <property type="nucleotide sequence ID" value="XM_021036596.2"/>
</dbReference>
<dbReference type="PROSITE" id="PS00237">
    <property type="entry name" value="G_PROTEIN_RECEP_F1_1"/>
    <property type="match status" value="1"/>
</dbReference>
<dbReference type="PANTHER" id="PTHR24247:SF202">
    <property type="entry name" value="5-HYDROXYTRYPTAMINE RECEPTOR 1"/>
    <property type="match status" value="1"/>
</dbReference>
<feature type="transmembrane region" description="Helical" evidence="10">
    <location>
        <begin position="103"/>
        <end position="125"/>
    </location>
</feature>
<protein>
    <recommendedName>
        <fullName evidence="11">G-protein coupled receptors family 1 profile domain-containing protein</fullName>
    </recommendedName>
</protein>
<evidence type="ECO:0000313" key="12">
    <source>
        <dbReference type="EnsemblMetazoa" id="XP_028512609.1"/>
    </source>
</evidence>
<keyword evidence="2" id="KW-1003">Cell membrane</keyword>
<dbReference type="GO" id="GO:0007187">
    <property type="term" value="P:G protein-coupled receptor signaling pathway, coupled to cyclic nucleotide second messenger"/>
    <property type="evidence" value="ECO:0007669"/>
    <property type="project" value="TreeGrafter"/>
</dbReference>
<evidence type="ECO:0000256" key="6">
    <source>
        <dbReference type="ARBA" id="ARBA00023136"/>
    </source>
</evidence>
<dbReference type="InterPro" id="IPR017452">
    <property type="entry name" value="GPCR_Rhodpsn_7TM"/>
</dbReference>
<dbReference type="CDD" id="cd14967">
    <property type="entry name" value="7tmA_amine_R-like"/>
    <property type="match status" value="1"/>
</dbReference>
<evidence type="ECO:0000256" key="8">
    <source>
        <dbReference type="ARBA" id="ARBA00023224"/>
    </source>
</evidence>
<dbReference type="EnsemblMetazoa" id="XM_021036596.2">
    <property type="protein sequence ID" value="XP_020892255.2"/>
    <property type="gene ID" value="LOC110231571"/>
</dbReference>
<feature type="domain" description="G-protein coupled receptors family 1 profile" evidence="11">
    <location>
        <begin position="45"/>
        <end position="285"/>
    </location>
</feature>
<evidence type="ECO:0000256" key="10">
    <source>
        <dbReference type="SAM" id="Phobius"/>
    </source>
</evidence>
<dbReference type="AlphaFoldDB" id="A0A913YC31"/>
<evidence type="ECO:0000256" key="5">
    <source>
        <dbReference type="ARBA" id="ARBA00023040"/>
    </source>
</evidence>
<proteinExistence type="inferred from homology"/>
<keyword evidence="13" id="KW-1185">Reference proteome</keyword>
<dbReference type="GO" id="GO:0004993">
    <property type="term" value="F:G protein-coupled serotonin receptor activity"/>
    <property type="evidence" value="ECO:0007669"/>
    <property type="project" value="TreeGrafter"/>
</dbReference>
<feature type="transmembrane region" description="Helical" evidence="10">
    <location>
        <begin position="146"/>
        <end position="167"/>
    </location>
</feature>
<dbReference type="InterPro" id="IPR000276">
    <property type="entry name" value="GPCR_Rhodpsn"/>
</dbReference>
<comment type="subcellular location">
    <subcellularLocation>
        <location evidence="1">Cell membrane</location>
        <topology evidence="1">Multi-pass membrane protein</topology>
    </subcellularLocation>
</comment>
<dbReference type="GO" id="GO:0005886">
    <property type="term" value="C:plasma membrane"/>
    <property type="evidence" value="ECO:0007669"/>
    <property type="project" value="UniProtKB-SubCell"/>
</dbReference>
<evidence type="ECO:0000313" key="13">
    <source>
        <dbReference type="Proteomes" id="UP000887567"/>
    </source>
</evidence>
<dbReference type="EnsemblMetazoa" id="XM_028656808.1">
    <property type="protein sequence ID" value="XP_028512609.1"/>
    <property type="gene ID" value="LOC110231571"/>
</dbReference>
<keyword evidence="6 10" id="KW-0472">Membrane</keyword>
<dbReference type="SUPFAM" id="SSF81321">
    <property type="entry name" value="Family A G protein-coupled receptor-like"/>
    <property type="match status" value="1"/>
</dbReference>
<dbReference type="KEGG" id="epa:110231571"/>
<dbReference type="RefSeq" id="XP_028512609.1">
    <property type="nucleotide sequence ID" value="XM_028656808.1"/>
</dbReference>
<comment type="similarity">
    <text evidence="9">Belongs to the G-protein coupled receptor 1 family.</text>
</comment>
<accession>A0A913YC31</accession>
<evidence type="ECO:0000256" key="4">
    <source>
        <dbReference type="ARBA" id="ARBA00022989"/>
    </source>
</evidence>
<dbReference type="GO" id="GO:0030594">
    <property type="term" value="F:neurotransmitter receptor activity"/>
    <property type="evidence" value="ECO:0007669"/>
    <property type="project" value="TreeGrafter"/>
</dbReference>
<dbReference type="GO" id="GO:0007268">
    <property type="term" value="P:chemical synaptic transmission"/>
    <property type="evidence" value="ECO:0007669"/>
    <property type="project" value="TreeGrafter"/>
</dbReference>
<evidence type="ECO:0000256" key="9">
    <source>
        <dbReference type="RuleBase" id="RU000688"/>
    </source>
</evidence>
<keyword evidence="8 9" id="KW-0807">Transducer</keyword>
<keyword evidence="4 10" id="KW-1133">Transmembrane helix</keyword>
<keyword evidence="3 9" id="KW-0812">Transmembrane</keyword>
<dbReference type="PRINTS" id="PR00237">
    <property type="entry name" value="GPCRRHODOPSN"/>
</dbReference>
<dbReference type="GO" id="GO:0030425">
    <property type="term" value="C:dendrite"/>
    <property type="evidence" value="ECO:0007669"/>
    <property type="project" value="TreeGrafter"/>
</dbReference>
<dbReference type="GeneID" id="110231571"/>
<evidence type="ECO:0000256" key="1">
    <source>
        <dbReference type="ARBA" id="ARBA00004651"/>
    </source>
</evidence>
<evidence type="ECO:0000259" key="11">
    <source>
        <dbReference type="PROSITE" id="PS50262"/>
    </source>
</evidence>
<name>A0A913YC31_EXADI</name>
<reference evidence="12" key="1">
    <citation type="submission" date="2022-11" db="UniProtKB">
        <authorList>
            <consortium name="EnsemblMetazoa"/>
        </authorList>
    </citation>
    <scope>IDENTIFICATION</scope>
</reference>
<feature type="transmembrane region" description="Helical" evidence="10">
    <location>
        <begin position="29"/>
        <end position="53"/>
    </location>
</feature>